<accession>L0REP1</accession>
<evidence type="ECO:0000313" key="2">
    <source>
        <dbReference type="Proteomes" id="UP000010808"/>
    </source>
</evidence>
<dbReference type="Proteomes" id="UP000010808">
    <property type="component" value="Chromosome"/>
</dbReference>
<name>L0REP1_9BACT</name>
<dbReference type="KEGG" id="dhy:DESAM_22393"/>
<proteinExistence type="predicted"/>
<protein>
    <submittedName>
        <fullName evidence="1">Uncharacterized protein</fullName>
    </submittedName>
</protein>
<reference evidence="1 2" key="1">
    <citation type="submission" date="2012-10" db="EMBL/GenBank/DDBJ databases">
        <authorList>
            <person name="Genoscope - CEA"/>
        </authorList>
    </citation>
    <scope>NUCLEOTIDE SEQUENCE [LARGE SCALE GENOMIC DNA]</scope>
    <source>
        <strain evidence="2">AM13 / DSM 14728</strain>
    </source>
</reference>
<sequence length="53" mass="6528">MRRTISIEPFLRVWNAKNNLNQYIQMMREKLNPLLERVNTQREKNEPRDKSNL</sequence>
<dbReference type="EMBL" id="FO203522">
    <property type="protein sequence ID" value="CCO24660.1"/>
    <property type="molecule type" value="Genomic_DNA"/>
</dbReference>
<dbReference type="STRING" id="1121451.DESAM_22393"/>
<keyword evidence="2" id="KW-1185">Reference proteome</keyword>
<dbReference type="AlphaFoldDB" id="L0REP1"/>
<evidence type="ECO:0000313" key="1">
    <source>
        <dbReference type="EMBL" id="CCO24660.1"/>
    </source>
</evidence>
<dbReference type="HOGENOM" id="CLU_3060866_0_0_7"/>
<gene>
    <name evidence="1" type="ORF">DESAM_22393</name>
</gene>
<organism evidence="1 2">
    <name type="scientific">Maridesulfovibrio hydrothermalis AM13 = DSM 14728</name>
    <dbReference type="NCBI Taxonomy" id="1121451"/>
    <lineage>
        <taxon>Bacteria</taxon>
        <taxon>Pseudomonadati</taxon>
        <taxon>Thermodesulfobacteriota</taxon>
        <taxon>Desulfovibrionia</taxon>
        <taxon>Desulfovibrionales</taxon>
        <taxon>Desulfovibrionaceae</taxon>
        <taxon>Maridesulfovibrio</taxon>
    </lineage>
</organism>